<gene>
    <name evidence="1" type="ORF">CWE07_03450</name>
</gene>
<reference evidence="1 2" key="1">
    <citation type="journal article" date="2018" name="Front. Microbiol.">
        <title>Genome-Based Analysis Reveals the Taxonomy and Diversity of the Family Idiomarinaceae.</title>
        <authorList>
            <person name="Liu Y."/>
            <person name="Lai Q."/>
            <person name="Shao Z."/>
        </authorList>
    </citation>
    <scope>NUCLEOTIDE SEQUENCE [LARGE SCALE GENOMIC DNA]</scope>
    <source>
        <strain evidence="1 2">CF12-14</strain>
    </source>
</reference>
<evidence type="ECO:0000313" key="2">
    <source>
        <dbReference type="Proteomes" id="UP000287865"/>
    </source>
</evidence>
<protein>
    <submittedName>
        <fullName evidence="1">Zinc-binding protein</fullName>
    </submittedName>
</protein>
<accession>A0ABY0BUK9</accession>
<sequence length="145" mass="15805">MKGVVSMCTFSPTPVPLVYTCAGASNLAQLANDIGLWLHQQGYAQMSAIAGVAGQTTDHLEALYSGRKVIAIDGCHRQCVRRCLTLQQTQADWHVQLDKHVQVQHRDGSCSLHDTFKAMRVVGETLGVAVDEHFADHLQAPLKSP</sequence>
<comment type="caution">
    <text evidence="1">The sequence shown here is derived from an EMBL/GenBank/DDBJ whole genome shotgun (WGS) entry which is preliminary data.</text>
</comment>
<proteinExistence type="predicted"/>
<dbReference type="Proteomes" id="UP000287865">
    <property type="component" value="Unassembled WGS sequence"/>
</dbReference>
<dbReference type="InterPro" id="IPR014958">
    <property type="entry name" value="DGC"/>
</dbReference>
<name>A0ABY0BUK9_9GAMM</name>
<dbReference type="Pfam" id="PF08859">
    <property type="entry name" value="DGC"/>
    <property type="match status" value="1"/>
</dbReference>
<evidence type="ECO:0000313" key="1">
    <source>
        <dbReference type="EMBL" id="RUO27685.1"/>
    </source>
</evidence>
<organism evidence="1 2">
    <name type="scientific">Aliidiomarina maris</name>
    <dbReference type="NCBI Taxonomy" id="531312"/>
    <lineage>
        <taxon>Bacteria</taxon>
        <taxon>Pseudomonadati</taxon>
        <taxon>Pseudomonadota</taxon>
        <taxon>Gammaproteobacteria</taxon>
        <taxon>Alteromonadales</taxon>
        <taxon>Idiomarinaceae</taxon>
        <taxon>Aliidiomarina</taxon>
    </lineage>
</organism>
<keyword evidence="2" id="KW-1185">Reference proteome</keyword>
<dbReference type="EMBL" id="PIPK01000002">
    <property type="protein sequence ID" value="RUO27685.1"/>
    <property type="molecule type" value="Genomic_DNA"/>
</dbReference>